<dbReference type="AlphaFoldDB" id="A0A0A9FHL6"/>
<evidence type="ECO:0000313" key="1">
    <source>
        <dbReference type="EMBL" id="JAE10719.1"/>
    </source>
</evidence>
<reference evidence="1" key="2">
    <citation type="journal article" date="2015" name="Data Brief">
        <title>Shoot transcriptome of the giant reed, Arundo donax.</title>
        <authorList>
            <person name="Barrero R.A."/>
            <person name="Guerrero F.D."/>
            <person name="Moolhuijzen P."/>
            <person name="Goolsby J.A."/>
            <person name="Tidwell J."/>
            <person name="Bellgard S.E."/>
            <person name="Bellgard M.I."/>
        </authorList>
    </citation>
    <scope>NUCLEOTIDE SEQUENCE</scope>
    <source>
        <tissue evidence="1">Shoot tissue taken approximately 20 cm above the soil surface</tissue>
    </source>
</reference>
<name>A0A0A9FHL6_ARUDO</name>
<proteinExistence type="predicted"/>
<reference evidence="1" key="1">
    <citation type="submission" date="2014-09" db="EMBL/GenBank/DDBJ databases">
        <authorList>
            <person name="Magalhaes I.L.F."/>
            <person name="Oliveira U."/>
            <person name="Santos F.R."/>
            <person name="Vidigal T.H.D.A."/>
            <person name="Brescovit A.D."/>
            <person name="Santos A.J."/>
        </authorList>
    </citation>
    <scope>NUCLEOTIDE SEQUENCE</scope>
    <source>
        <tissue evidence="1">Shoot tissue taken approximately 20 cm above the soil surface</tissue>
    </source>
</reference>
<protein>
    <submittedName>
        <fullName evidence="1">Uncharacterized protein</fullName>
    </submittedName>
</protein>
<sequence length="60" mass="6437">MKCEVGTVTGFFDIPPYVTMVPPCLKNLSTREAAFPPTQLNPNAGSGEAPSKLLTFFMSS</sequence>
<accession>A0A0A9FHL6</accession>
<organism evidence="1">
    <name type="scientific">Arundo donax</name>
    <name type="common">Giant reed</name>
    <name type="synonym">Donax arundinaceus</name>
    <dbReference type="NCBI Taxonomy" id="35708"/>
    <lineage>
        <taxon>Eukaryota</taxon>
        <taxon>Viridiplantae</taxon>
        <taxon>Streptophyta</taxon>
        <taxon>Embryophyta</taxon>
        <taxon>Tracheophyta</taxon>
        <taxon>Spermatophyta</taxon>
        <taxon>Magnoliopsida</taxon>
        <taxon>Liliopsida</taxon>
        <taxon>Poales</taxon>
        <taxon>Poaceae</taxon>
        <taxon>PACMAD clade</taxon>
        <taxon>Arundinoideae</taxon>
        <taxon>Arundineae</taxon>
        <taxon>Arundo</taxon>
    </lineage>
</organism>
<dbReference type="EMBL" id="GBRH01187177">
    <property type="protein sequence ID" value="JAE10719.1"/>
    <property type="molecule type" value="Transcribed_RNA"/>
</dbReference>